<accession>A0ACC1NJP0</accession>
<keyword evidence="2" id="KW-1185">Reference proteome</keyword>
<gene>
    <name evidence="1" type="ORF">NQ176_g3186</name>
</gene>
<comment type="caution">
    <text evidence="1">The sequence shown here is derived from an EMBL/GenBank/DDBJ whole genome shotgun (WGS) entry which is preliminary data.</text>
</comment>
<dbReference type="EMBL" id="JANJQO010000274">
    <property type="protein sequence ID" value="KAJ2979537.1"/>
    <property type="molecule type" value="Genomic_DNA"/>
</dbReference>
<evidence type="ECO:0000313" key="2">
    <source>
        <dbReference type="Proteomes" id="UP001143910"/>
    </source>
</evidence>
<dbReference type="Proteomes" id="UP001143910">
    <property type="component" value="Unassembled WGS sequence"/>
</dbReference>
<reference evidence="1" key="1">
    <citation type="submission" date="2022-08" db="EMBL/GenBank/DDBJ databases">
        <title>Genome Sequence of Lecanicillium fungicola.</title>
        <authorList>
            <person name="Buettner E."/>
        </authorList>
    </citation>
    <scope>NUCLEOTIDE SEQUENCE</scope>
    <source>
        <strain evidence="1">Babe33</strain>
    </source>
</reference>
<proteinExistence type="predicted"/>
<evidence type="ECO:0000313" key="1">
    <source>
        <dbReference type="EMBL" id="KAJ2979537.1"/>
    </source>
</evidence>
<organism evidence="1 2">
    <name type="scientific">Zarea fungicola</name>
    <dbReference type="NCBI Taxonomy" id="93591"/>
    <lineage>
        <taxon>Eukaryota</taxon>
        <taxon>Fungi</taxon>
        <taxon>Dikarya</taxon>
        <taxon>Ascomycota</taxon>
        <taxon>Pezizomycotina</taxon>
        <taxon>Sordariomycetes</taxon>
        <taxon>Hypocreomycetidae</taxon>
        <taxon>Hypocreales</taxon>
        <taxon>Cordycipitaceae</taxon>
        <taxon>Zarea</taxon>
    </lineage>
</organism>
<protein>
    <submittedName>
        <fullName evidence="1">Uncharacterized protein</fullName>
    </submittedName>
</protein>
<name>A0ACC1NJP0_9HYPO</name>
<sequence length="632" mass="71510">MYEAYDNHRIPRQRASSPGRVLTLGLSRGRKIVSLLLSRTFNERFAFTFVAFSIIISKVIHIVAHERGLPRRHLALWSFSFVTQDLILLLLLRYTIDRSNRKKNVQRAILKLGALVVMAFSAVVSVVNIAFFAYTKSEVRWRNVAFASDSSSRGVLMSGLFVFLSVFFGLLFIAAWFQNIIFQFAQVGVDVVKGPWIRLQEYRNNRKANQQYSQLPRTSLPNKQSEKEHLRPVDTPLQQSHWAPRALWTVAILSEILAFAVRPSIGSLTYISWTTPLLPFVDLKVSASNLKSLQPVYRASVGTMYDNKTALDNPVSFSWLPRQTVLPGFEDWYETGGKHYAASADPLRISNLDESVLSDLKGALANISIKHVMVVVLESTRKDVFPIKKEGLVWNRFAETYGANKLPDFAANRLKTLTPIANHLTGDFQDGFASGGRQQQARGGINFNDAFSSATYTLKSMVGIMCGIWPLVADLNQEYLHHIYQPCIPQVLEALTRVDEANSTKHAMRSKWRSHFLQSITLGYDNSDIGTEQFGFPRENIIDSRYLRSPAAKFGTVDLPDINYFGFEEPPLLDYMRDAFSSAKKNSERLFLTHITSTTHHPYKMPANETCWVRRQMAGPDPESARRGKGRG</sequence>